<dbReference type="AlphaFoldDB" id="A0A8H6Z126"/>
<proteinExistence type="predicted"/>
<dbReference type="OrthoDB" id="72788at2759"/>
<dbReference type="InterPro" id="IPR013785">
    <property type="entry name" value="Aldolase_TIM"/>
</dbReference>
<dbReference type="CDD" id="cd02932">
    <property type="entry name" value="OYE_YqiM_FMN"/>
    <property type="match status" value="1"/>
</dbReference>
<organism evidence="7 8">
    <name type="scientific">Mycena venus</name>
    <dbReference type="NCBI Taxonomy" id="2733690"/>
    <lineage>
        <taxon>Eukaryota</taxon>
        <taxon>Fungi</taxon>
        <taxon>Dikarya</taxon>
        <taxon>Basidiomycota</taxon>
        <taxon>Agaricomycotina</taxon>
        <taxon>Agaricomycetes</taxon>
        <taxon>Agaricomycetidae</taxon>
        <taxon>Agaricales</taxon>
        <taxon>Marasmiineae</taxon>
        <taxon>Mycenaceae</taxon>
        <taxon>Mycena</taxon>
    </lineage>
</organism>
<dbReference type="GO" id="GO:0003959">
    <property type="term" value="F:NADPH dehydrogenase activity"/>
    <property type="evidence" value="ECO:0007669"/>
    <property type="project" value="InterPro"/>
</dbReference>
<name>A0A8H6Z126_9AGAR</name>
<dbReference type="GO" id="GO:0010181">
    <property type="term" value="F:FMN binding"/>
    <property type="evidence" value="ECO:0007669"/>
    <property type="project" value="InterPro"/>
</dbReference>
<dbReference type="Pfam" id="PF00724">
    <property type="entry name" value="Oxidored_FMN"/>
    <property type="match status" value="1"/>
</dbReference>
<keyword evidence="3" id="KW-0288">FMN</keyword>
<keyword evidence="2" id="KW-0285">Flavoprotein</keyword>
<protein>
    <submittedName>
        <fullName evidence="7">NADH:flavin oxidoreductase 1</fullName>
    </submittedName>
</protein>
<dbReference type="InterPro" id="IPR044152">
    <property type="entry name" value="YqjM-like"/>
</dbReference>
<evidence type="ECO:0000256" key="1">
    <source>
        <dbReference type="ARBA" id="ARBA00001917"/>
    </source>
</evidence>
<evidence type="ECO:0000256" key="2">
    <source>
        <dbReference type="ARBA" id="ARBA00022630"/>
    </source>
</evidence>
<evidence type="ECO:0000256" key="3">
    <source>
        <dbReference type="ARBA" id="ARBA00022643"/>
    </source>
</evidence>
<dbReference type="PANTHER" id="PTHR43303">
    <property type="entry name" value="NADPH DEHYDROGENASE C23G7.10C-RELATED"/>
    <property type="match status" value="1"/>
</dbReference>
<sequence>MASPPILINRRAPGVPFFAPLQNPPAGTARAAPSTLLFTPLKIRGVEFPNRIWVSPMQQYSADNGKLTPWHMAWLGGIIIRGAGLVFVEGTAVAPEGRISPEDTGLWEDSQIASHEELVKFAHSQGQKIGVQLMHSGRKGSCVALYLSTSATATSVAGGWPDKIVGPSDLPFAPSSPVPRQLSIQDIDEVVIAFKDAARRAVTAGYDVINIHAAHGYLLSSFLSPHANRRTDKYGGSFENRIRILIEIIDAIRAVIPETMPLVVRVSATDCLEAANVGPSWTVPDTIQLARVIRAHGVDLIDISSGGQSPAQSFNLLGSQSELAKQVKDDVGESLLVGCLGGITSGTVAERYLQEKRGDVAFVGRQFLKNPGTAWAFAEELGESIHMSKQLEWPFIGRGKRK</sequence>
<accession>A0A8H6Z126</accession>
<dbReference type="InterPro" id="IPR001155">
    <property type="entry name" value="OxRdtase_FMN_N"/>
</dbReference>
<evidence type="ECO:0000313" key="7">
    <source>
        <dbReference type="EMBL" id="KAF7368431.1"/>
    </source>
</evidence>
<dbReference type="Gene3D" id="3.20.20.70">
    <property type="entry name" value="Aldolase class I"/>
    <property type="match status" value="1"/>
</dbReference>
<dbReference type="SUPFAM" id="SSF51395">
    <property type="entry name" value="FMN-linked oxidoreductases"/>
    <property type="match status" value="1"/>
</dbReference>
<gene>
    <name evidence="7" type="ORF">MVEN_00166100</name>
</gene>
<feature type="domain" description="NADH:flavin oxidoreductase/NADH oxidase N-terminal" evidence="6">
    <location>
        <begin position="37"/>
        <end position="372"/>
    </location>
</feature>
<evidence type="ECO:0000256" key="5">
    <source>
        <dbReference type="ARBA" id="ARBA00023002"/>
    </source>
</evidence>
<evidence type="ECO:0000259" key="6">
    <source>
        <dbReference type="Pfam" id="PF00724"/>
    </source>
</evidence>
<dbReference type="GO" id="GO:0050661">
    <property type="term" value="F:NADP binding"/>
    <property type="evidence" value="ECO:0007669"/>
    <property type="project" value="InterPro"/>
</dbReference>
<dbReference type="EMBL" id="JACAZI010000002">
    <property type="protein sequence ID" value="KAF7368431.1"/>
    <property type="molecule type" value="Genomic_DNA"/>
</dbReference>
<dbReference type="PANTHER" id="PTHR43303:SF4">
    <property type="entry name" value="NADPH DEHYDROGENASE C23G7.10C-RELATED"/>
    <property type="match status" value="1"/>
</dbReference>
<reference evidence="7" key="1">
    <citation type="submission" date="2020-05" db="EMBL/GenBank/DDBJ databases">
        <title>Mycena genomes resolve the evolution of fungal bioluminescence.</title>
        <authorList>
            <person name="Tsai I.J."/>
        </authorList>
    </citation>
    <scope>NUCLEOTIDE SEQUENCE</scope>
    <source>
        <strain evidence="7">CCC161011</strain>
    </source>
</reference>
<dbReference type="Proteomes" id="UP000620124">
    <property type="component" value="Unassembled WGS sequence"/>
</dbReference>
<keyword evidence="5" id="KW-0560">Oxidoreductase</keyword>
<keyword evidence="8" id="KW-1185">Reference proteome</keyword>
<evidence type="ECO:0000313" key="8">
    <source>
        <dbReference type="Proteomes" id="UP000620124"/>
    </source>
</evidence>
<evidence type="ECO:0000256" key="4">
    <source>
        <dbReference type="ARBA" id="ARBA00022857"/>
    </source>
</evidence>
<comment type="caution">
    <text evidence="7">The sequence shown here is derived from an EMBL/GenBank/DDBJ whole genome shotgun (WGS) entry which is preliminary data.</text>
</comment>
<keyword evidence="4" id="KW-0521">NADP</keyword>
<comment type="cofactor">
    <cofactor evidence="1">
        <name>FMN</name>
        <dbReference type="ChEBI" id="CHEBI:58210"/>
    </cofactor>
</comment>